<dbReference type="InterPro" id="IPR032675">
    <property type="entry name" value="LRR_dom_sf"/>
</dbReference>
<reference evidence="2" key="2">
    <citation type="journal article" date="2022" name="Microb. Genom.">
        <title>A chromosome-scale genome assembly of the tomato pathogen Cladosporium fulvum reveals a compartmentalized genome architecture and the presence of a dispensable chromosome.</title>
        <authorList>
            <person name="Zaccaron A.Z."/>
            <person name="Chen L.H."/>
            <person name="Samaras A."/>
            <person name="Stergiopoulos I."/>
        </authorList>
    </citation>
    <scope>NUCLEOTIDE SEQUENCE</scope>
    <source>
        <strain evidence="2">Race5_Kim</strain>
    </source>
</reference>
<dbReference type="OrthoDB" id="3892448at2759"/>
<evidence type="ECO:0000313" key="2">
    <source>
        <dbReference type="EMBL" id="UJO24530.1"/>
    </source>
</evidence>
<protein>
    <submittedName>
        <fullName evidence="2">Uncharacterized protein</fullName>
    </submittedName>
</protein>
<dbReference type="AlphaFoldDB" id="A0A9Q8PLB1"/>
<dbReference type="RefSeq" id="XP_047768896.1">
    <property type="nucleotide sequence ID" value="XM_047912997.1"/>
</dbReference>
<keyword evidence="3" id="KW-1185">Reference proteome</keyword>
<evidence type="ECO:0000256" key="1">
    <source>
        <dbReference type="SAM" id="MobiDB-lite"/>
    </source>
</evidence>
<name>A0A9Q8PLB1_PASFU</name>
<feature type="region of interest" description="Disordered" evidence="1">
    <location>
        <begin position="351"/>
        <end position="391"/>
    </location>
</feature>
<organism evidence="2 3">
    <name type="scientific">Passalora fulva</name>
    <name type="common">Tomato leaf mold</name>
    <name type="synonym">Cladosporium fulvum</name>
    <dbReference type="NCBI Taxonomy" id="5499"/>
    <lineage>
        <taxon>Eukaryota</taxon>
        <taxon>Fungi</taxon>
        <taxon>Dikarya</taxon>
        <taxon>Ascomycota</taxon>
        <taxon>Pezizomycotina</taxon>
        <taxon>Dothideomycetes</taxon>
        <taxon>Dothideomycetidae</taxon>
        <taxon>Mycosphaerellales</taxon>
        <taxon>Mycosphaerellaceae</taxon>
        <taxon>Fulvia</taxon>
    </lineage>
</organism>
<gene>
    <name evidence="2" type="ORF">CLAFUR5_13849</name>
</gene>
<proteinExistence type="predicted"/>
<dbReference type="Proteomes" id="UP000756132">
    <property type="component" value="Chromosome 12"/>
</dbReference>
<evidence type="ECO:0000313" key="3">
    <source>
        <dbReference type="Proteomes" id="UP000756132"/>
    </source>
</evidence>
<reference evidence="2" key="1">
    <citation type="submission" date="2021-12" db="EMBL/GenBank/DDBJ databases">
        <authorList>
            <person name="Zaccaron A."/>
            <person name="Stergiopoulos I."/>
        </authorList>
    </citation>
    <scope>NUCLEOTIDE SEQUENCE</scope>
    <source>
        <strain evidence="2">Race5_Kim</strain>
    </source>
</reference>
<dbReference type="EMBL" id="CP090174">
    <property type="protein sequence ID" value="UJO24530.1"/>
    <property type="molecule type" value="Genomic_DNA"/>
</dbReference>
<dbReference type="GeneID" id="71993727"/>
<dbReference type="KEGG" id="ffu:CLAFUR5_13849"/>
<accession>A0A9Q8PLB1</accession>
<feature type="compositionally biased region" description="Acidic residues" evidence="1">
    <location>
        <begin position="367"/>
        <end position="391"/>
    </location>
</feature>
<dbReference type="Gene3D" id="3.80.10.10">
    <property type="entry name" value="Ribonuclease Inhibitor"/>
    <property type="match status" value="1"/>
</dbReference>
<sequence>MVLKHEEASEDSALSSAFQHYNRLIVDEHRVRNGAIVRARLKALFLACPNLTKLSFNMKDILHPNKAFENPEWLCGLRVPHGAFDSGPHVFGQALLAAYDASLDLRDLSVGIVSSISMKDVDTTLTLAAIKNLTRLHWKCEDPDSIDEDLRGNDDPALHQSVGGIQDSHLATRLSNCPRLETLLLDLSYRSSASSRVDLRLLFPHASVLRHLRRVRMTNFQATPERLSSFLLNHALTLQYLHLHNVHLYEHDEGEQWREQPDENGIFWQTCIEAFAGNLTHLKEVRLTGRFTSHASNGLWYYGRKSRSCSGEDGYERSSSEVIDYILTSTCQYYFPAPSFDVDLARMTPMWDPEDDDTWGLSSSSSGEDDATEDDDDVSESDESDSEDEEA</sequence>